<dbReference type="InterPro" id="IPR011989">
    <property type="entry name" value="ARM-like"/>
</dbReference>
<evidence type="ECO:0000256" key="5">
    <source>
        <dbReference type="ARBA" id="ARBA00023136"/>
    </source>
</evidence>
<dbReference type="InterPro" id="IPR016024">
    <property type="entry name" value="ARM-type_fold"/>
</dbReference>
<feature type="domain" description="Clathrin/coatomer adaptor adaptin-like N-terminal" evidence="7">
    <location>
        <begin position="25"/>
        <end position="538"/>
    </location>
</feature>
<comment type="caution">
    <text evidence="8">The sequence shown here is derived from an EMBL/GenBank/DDBJ whole genome shotgun (WGS) entry which is preliminary data.</text>
</comment>
<dbReference type="InterPro" id="IPR002553">
    <property type="entry name" value="Clathrin/coatomer_adapt-like_N"/>
</dbReference>
<feature type="compositionally biased region" description="Low complexity" evidence="6">
    <location>
        <begin position="1272"/>
        <end position="1284"/>
    </location>
</feature>
<evidence type="ECO:0000256" key="3">
    <source>
        <dbReference type="ARBA" id="ARBA00022448"/>
    </source>
</evidence>
<proteinExistence type="inferred from homology"/>
<feature type="region of interest" description="Disordered" evidence="6">
    <location>
        <begin position="1071"/>
        <end position="1116"/>
    </location>
</feature>
<dbReference type="SUPFAM" id="SSF48371">
    <property type="entry name" value="ARM repeat"/>
    <property type="match status" value="1"/>
</dbReference>
<evidence type="ECO:0000313" key="8">
    <source>
        <dbReference type="EMBL" id="KAF4694317.1"/>
    </source>
</evidence>
<evidence type="ECO:0000256" key="4">
    <source>
        <dbReference type="ARBA" id="ARBA00022927"/>
    </source>
</evidence>
<reference evidence="8 9" key="1">
    <citation type="submission" date="2020-04" db="EMBL/GenBank/DDBJ databases">
        <title>Perkinsus olseni comparative genomics.</title>
        <authorList>
            <person name="Bogema D.R."/>
        </authorList>
    </citation>
    <scope>NUCLEOTIDE SEQUENCE [LARGE SCALE GENOMIC DNA]</scope>
    <source>
        <strain evidence="8">00978-12</strain>
    </source>
</reference>
<dbReference type="PANTHER" id="PTHR11134">
    <property type="entry name" value="ADAPTOR COMPLEX SUBUNIT BETA FAMILY MEMBER"/>
    <property type="match status" value="1"/>
</dbReference>
<feature type="region of interest" description="Disordered" evidence="6">
    <location>
        <begin position="1266"/>
        <end position="1285"/>
    </location>
</feature>
<dbReference type="InterPro" id="IPR026739">
    <property type="entry name" value="AP_beta"/>
</dbReference>
<protein>
    <submittedName>
        <fullName evidence="8">AP-4 complex subunit beta-1</fullName>
    </submittedName>
</protein>
<evidence type="ECO:0000313" key="9">
    <source>
        <dbReference type="Proteomes" id="UP000541610"/>
    </source>
</evidence>
<dbReference type="OrthoDB" id="10254310at2759"/>
<feature type="compositionally biased region" description="Low complexity" evidence="6">
    <location>
        <begin position="710"/>
        <end position="721"/>
    </location>
</feature>
<evidence type="ECO:0000259" key="7">
    <source>
        <dbReference type="Pfam" id="PF01602"/>
    </source>
</evidence>
<dbReference type="EMBL" id="JABANP010000034">
    <property type="protein sequence ID" value="KAF4694317.1"/>
    <property type="molecule type" value="Genomic_DNA"/>
</dbReference>
<evidence type="ECO:0000256" key="6">
    <source>
        <dbReference type="SAM" id="MobiDB-lite"/>
    </source>
</evidence>
<evidence type="ECO:0000256" key="2">
    <source>
        <dbReference type="ARBA" id="ARBA00006613"/>
    </source>
</evidence>
<dbReference type="GO" id="GO:0012505">
    <property type="term" value="C:endomembrane system"/>
    <property type="evidence" value="ECO:0007669"/>
    <property type="project" value="UniProtKB-SubCell"/>
</dbReference>
<comment type="similarity">
    <text evidence="2">Belongs to the adaptor complexes large subunit family.</text>
</comment>
<feature type="region of interest" description="Disordered" evidence="6">
    <location>
        <begin position="710"/>
        <end position="736"/>
    </location>
</feature>
<keyword evidence="4" id="KW-0653">Protein transport</keyword>
<dbReference type="GO" id="GO:0030117">
    <property type="term" value="C:membrane coat"/>
    <property type="evidence" value="ECO:0007669"/>
    <property type="project" value="InterPro"/>
</dbReference>
<organism evidence="8 9">
    <name type="scientific">Perkinsus olseni</name>
    <name type="common">Perkinsus atlanticus</name>
    <dbReference type="NCBI Taxonomy" id="32597"/>
    <lineage>
        <taxon>Eukaryota</taxon>
        <taxon>Sar</taxon>
        <taxon>Alveolata</taxon>
        <taxon>Perkinsozoa</taxon>
        <taxon>Perkinsea</taxon>
        <taxon>Perkinsida</taxon>
        <taxon>Perkinsidae</taxon>
        <taxon>Perkinsus</taxon>
    </lineage>
</organism>
<feature type="compositionally biased region" description="Low complexity" evidence="6">
    <location>
        <begin position="1072"/>
        <end position="1093"/>
    </location>
</feature>
<gene>
    <name evidence="8" type="primary">AP4B1</name>
    <name evidence="8" type="ORF">FOZ60_008476</name>
</gene>
<keyword evidence="5" id="KW-0472">Membrane</keyword>
<keyword evidence="3" id="KW-0813">Transport</keyword>
<dbReference type="Proteomes" id="UP000541610">
    <property type="component" value="Unassembled WGS sequence"/>
</dbReference>
<dbReference type="Gene3D" id="1.25.10.10">
    <property type="entry name" value="Leucine-rich Repeat Variant"/>
    <property type="match status" value="1"/>
</dbReference>
<feature type="compositionally biased region" description="Polar residues" evidence="6">
    <location>
        <begin position="722"/>
        <end position="736"/>
    </location>
</feature>
<dbReference type="Pfam" id="PF01602">
    <property type="entry name" value="Adaptin_N"/>
    <property type="match status" value="1"/>
</dbReference>
<accession>A0A7J6PEG3</accession>
<sequence>MATVPPPPPPPPPQSAQYFDKRGEINELRQLLQSVQNDKDQEKKRETIKKVIITLGQKAGGYAHQGVIAFMTLGIDVSRLFPEMVMASYTNDLVQKKMIYLYLVNYAASNPSLAVLAINTLQKDCQDTDPSIRGLALRSLCGLQLSNMMEYLEPAVKKGLADPNGYVRKAAVVGALKMFHLDPQHVRENTDIVQDLYHIVSGSDHDPDVIYDAVVALNEILADIGGIELTQEIVDNLLNNIYRFSEWGADAIIKIITKKYRPNTEEEMFDVFNILDPLLKQNSPSVIMAASTLYIEWASAVADATGNSELLQQVMERLKPTLLTLLGAISTGGHEQAYVILSHIIVLVVHQQKAGGAPLFTGNDYKNFYCRYNEPSYIKYLKLQLLTLLACQAAKTDSTCVNDILGEFRETITNDPDSEVSREAVRSIGAVGLACPGAVPGIFDILLDHLTCSDTPRNKGVASEAVVVLKQLLRSGVANGREHTIELITSPEVLEKCLKNVSGDPLGKAAVVWILGEYGESIPMAPYILEDIINDLMDSDAGALSPGANGLEGAEFGLDESAAAAGAAAPAPTISKDDDEVIKASDDTGALELLTACTKLFFARPPEMQKILGLAFNYAVTSPAASPDVRDRALMYYRLLQRSVQEAHDIVLVGDEATANASADTYDVKIDDRIFEEEFDTLSVIYRMTSSKFVPMAARLPSVTAAASSSLSPSVSDATSSLETHSSKPSVTHRPQSGVSLLALAPPTPPKGVLAEQPSWVVQGSEVHSVAFNGIDQAGGVVLDKGWKSGIRFEGQLLAAAHVYTSLALAYRQTTGTSNKTVLTIYSVDSDPLDKSRQRDVRLECAVSALSFGKANVLYAGTSDGGIYTIVEDKPPAPSRLQQSRWVCIIRFGSDAEAAAAAKEPVWVGSRGHHGRFAAALLDDGRVCCARPGGRLWLADINLLDDSCDYATLSVQSTLKFSKNGRSISLGMLWVITDRHILSIGGSKNSVYLLDVETVEVAYDFGPLPNHHSGLPIIVTVSPIGRDPKQVLLHVGYHATSCITALVEAKVIGMPPDITLLSLSFSAQTANPRSLPTRSAPPSAPAASNSNSSRRSKSRSVTDWRTSEGASDNGGIEVYNLSNFPRAIEDTKGARPIVSIGKLRHPTPASGDGSRIGGEPAAKLVSSASEQQQQQQTVELISASQGASLPTVSKSDIARVCLRARLLSMSPALWASASQETTTPSWAMEALAEEHHSLTNIAVIRDELQEVFTRLGWVEARRHLAGMPPKGSGDSQSSTALSSSRRGCDDFRRRWFGSMEGGYDERVCKYLQLLPHFVIHPRRDLDLLVNTPLQALDKYPAGLLILPEQSALPRALDTLRLCLPAVCPSGLLRYTDEQCHSSINYNTLSRTVSSLGPLLPTFLLHTLATGHVDLLSDVLLAMEESSIDIGEDILLWLWDQAWRHQHCRDSAELTQSQ</sequence>
<comment type="subcellular location">
    <subcellularLocation>
        <location evidence="1">Endomembrane system</location>
    </subcellularLocation>
</comment>
<evidence type="ECO:0000256" key="1">
    <source>
        <dbReference type="ARBA" id="ARBA00004308"/>
    </source>
</evidence>
<dbReference type="GO" id="GO:0016192">
    <property type="term" value="P:vesicle-mediated transport"/>
    <property type="evidence" value="ECO:0007669"/>
    <property type="project" value="InterPro"/>
</dbReference>
<name>A0A7J6PEG3_PEROL</name>
<dbReference type="GO" id="GO:0006886">
    <property type="term" value="P:intracellular protein transport"/>
    <property type="evidence" value="ECO:0007669"/>
    <property type="project" value="InterPro"/>
</dbReference>